<dbReference type="EMBL" id="OV121133">
    <property type="protein sequence ID" value="CAH0551614.1"/>
    <property type="molecule type" value="Genomic_DNA"/>
</dbReference>
<dbReference type="CDD" id="cd23992">
    <property type="entry name" value="PBP_GOBP"/>
    <property type="match status" value="1"/>
</dbReference>
<dbReference type="OrthoDB" id="6601693at2759"/>
<dbReference type="InterPro" id="IPR036728">
    <property type="entry name" value="PBP_GOBP_sf"/>
</dbReference>
<dbReference type="GO" id="GO:0005615">
    <property type="term" value="C:extracellular space"/>
    <property type="evidence" value="ECO:0007669"/>
    <property type="project" value="TreeGrafter"/>
</dbReference>
<dbReference type="PANTHER" id="PTHR11857:SF43">
    <property type="entry name" value="GEO07291P1-RELATED"/>
    <property type="match status" value="1"/>
</dbReference>
<evidence type="ECO:0000256" key="3">
    <source>
        <dbReference type="ARBA" id="ARBA00022525"/>
    </source>
</evidence>
<evidence type="ECO:0000313" key="9">
    <source>
        <dbReference type="Proteomes" id="UP001154078"/>
    </source>
</evidence>
<comment type="subcellular location">
    <subcellularLocation>
        <location evidence="1">Secreted</location>
    </subcellularLocation>
</comment>
<keyword evidence="4 7" id="KW-0732">Signal</keyword>
<keyword evidence="3" id="KW-0964">Secreted</keyword>
<comment type="similarity">
    <text evidence="2">Belongs to the PBP/GOBP family.</text>
</comment>
<reference evidence="8" key="1">
    <citation type="submission" date="2021-12" db="EMBL/GenBank/DDBJ databases">
        <authorList>
            <person name="King R."/>
        </authorList>
    </citation>
    <scope>NUCLEOTIDE SEQUENCE</scope>
</reference>
<dbReference type="GO" id="GO:0005549">
    <property type="term" value="F:odorant binding"/>
    <property type="evidence" value="ECO:0007669"/>
    <property type="project" value="InterPro"/>
</dbReference>
<feature type="chain" id="PRO_5040437142" evidence="7">
    <location>
        <begin position="20"/>
        <end position="144"/>
    </location>
</feature>
<sequence length="144" mass="15815">MKSAALAICLLSFIGFSTQEQTPQQIHQQLLKFRDECMKESGVEVSAVTSADQGQFDDSNKKLQCFAKCFYQKQGYIDESATLLISAIEAKLPAEHKEQALADVKKCEGMSGVDACEKGYKIHKCFFENIRARAAAAQAKAPTA</sequence>
<dbReference type="GO" id="GO:0007608">
    <property type="term" value="P:sensory perception of smell"/>
    <property type="evidence" value="ECO:0007669"/>
    <property type="project" value="TreeGrafter"/>
</dbReference>
<dbReference type="Gene3D" id="1.10.238.20">
    <property type="entry name" value="Pheromone/general odorant binding protein domain"/>
    <property type="match status" value="1"/>
</dbReference>
<dbReference type="FunFam" id="1.10.238.20:FF:000001">
    <property type="entry name" value="General odorant-binding protein lush"/>
    <property type="match status" value="1"/>
</dbReference>
<organism evidence="8 9">
    <name type="scientific">Brassicogethes aeneus</name>
    <name type="common">Rape pollen beetle</name>
    <name type="synonym">Meligethes aeneus</name>
    <dbReference type="NCBI Taxonomy" id="1431903"/>
    <lineage>
        <taxon>Eukaryota</taxon>
        <taxon>Metazoa</taxon>
        <taxon>Ecdysozoa</taxon>
        <taxon>Arthropoda</taxon>
        <taxon>Hexapoda</taxon>
        <taxon>Insecta</taxon>
        <taxon>Pterygota</taxon>
        <taxon>Neoptera</taxon>
        <taxon>Endopterygota</taxon>
        <taxon>Coleoptera</taxon>
        <taxon>Polyphaga</taxon>
        <taxon>Cucujiformia</taxon>
        <taxon>Nitidulidae</taxon>
        <taxon>Meligethinae</taxon>
        <taxon>Brassicogethes</taxon>
    </lineage>
</organism>
<dbReference type="InterPro" id="IPR006170">
    <property type="entry name" value="PBP/GOBP"/>
</dbReference>
<evidence type="ECO:0000256" key="2">
    <source>
        <dbReference type="ARBA" id="ARBA00008098"/>
    </source>
</evidence>
<proteinExistence type="inferred from homology"/>
<dbReference type="SUPFAM" id="SSF47565">
    <property type="entry name" value="Insect pheromone/odorant-binding proteins"/>
    <property type="match status" value="1"/>
</dbReference>
<protein>
    <submittedName>
        <fullName evidence="8">Uncharacterized protein</fullName>
    </submittedName>
</protein>
<dbReference type="SMART" id="SM00708">
    <property type="entry name" value="PhBP"/>
    <property type="match status" value="1"/>
</dbReference>
<keyword evidence="9" id="KW-1185">Reference proteome</keyword>
<evidence type="ECO:0000256" key="7">
    <source>
        <dbReference type="SAM" id="SignalP"/>
    </source>
</evidence>
<evidence type="ECO:0000313" key="8">
    <source>
        <dbReference type="EMBL" id="CAH0551614.1"/>
    </source>
</evidence>
<name>A0A9P0AZ59_BRAAE</name>
<feature type="signal peptide" evidence="7">
    <location>
        <begin position="1"/>
        <end position="19"/>
    </location>
</feature>
<evidence type="ECO:0000256" key="6">
    <source>
        <dbReference type="ARBA" id="ARBA00056866"/>
    </source>
</evidence>
<evidence type="ECO:0000256" key="1">
    <source>
        <dbReference type="ARBA" id="ARBA00004613"/>
    </source>
</evidence>
<dbReference type="Proteomes" id="UP001154078">
    <property type="component" value="Chromosome 2"/>
</dbReference>
<dbReference type="AlphaFoldDB" id="A0A9P0AZ59"/>
<evidence type="ECO:0000256" key="4">
    <source>
        <dbReference type="ARBA" id="ARBA00022729"/>
    </source>
</evidence>
<evidence type="ECO:0000256" key="5">
    <source>
        <dbReference type="ARBA" id="ARBA00023180"/>
    </source>
</evidence>
<keyword evidence="5" id="KW-0325">Glycoprotein</keyword>
<dbReference type="PANTHER" id="PTHR11857">
    <property type="entry name" value="ODORANT BINDING PROTEIN-RELATED"/>
    <property type="match status" value="1"/>
</dbReference>
<gene>
    <name evidence="8" type="ORF">MELIAE_LOCUS4180</name>
</gene>
<comment type="function">
    <text evidence="6">May be a carrier protein for lipids.</text>
</comment>
<dbReference type="Pfam" id="PF01395">
    <property type="entry name" value="PBP_GOBP"/>
    <property type="match status" value="1"/>
</dbReference>
<accession>A0A9P0AZ59</accession>